<organism evidence="8 9">
    <name type="scientific">Gallaecimonas pentaromativorans</name>
    <dbReference type="NCBI Taxonomy" id="584787"/>
    <lineage>
        <taxon>Bacteria</taxon>
        <taxon>Pseudomonadati</taxon>
        <taxon>Pseudomonadota</taxon>
        <taxon>Gammaproteobacteria</taxon>
        <taxon>Enterobacterales</taxon>
        <taxon>Gallaecimonadaceae</taxon>
        <taxon>Gallaecimonas</taxon>
    </lineage>
</organism>
<dbReference type="Gene3D" id="3.20.20.190">
    <property type="entry name" value="Phosphatidylinositol (PI) phosphodiesterase"/>
    <property type="match status" value="1"/>
</dbReference>
<evidence type="ECO:0000259" key="7">
    <source>
        <dbReference type="PROSITE" id="PS51704"/>
    </source>
</evidence>
<dbReference type="Proteomes" id="UP000268033">
    <property type="component" value="Unassembled WGS sequence"/>
</dbReference>
<accession>A0A3N1PNZ6</accession>
<comment type="caution">
    <text evidence="8">The sequence shown here is derived from an EMBL/GenBank/DDBJ whole genome shotgun (WGS) entry which is preliminary data.</text>
</comment>
<dbReference type="PROSITE" id="PS51257">
    <property type="entry name" value="PROKAR_LIPOPROTEIN"/>
    <property type="match status" value="1"/>
</dbReference>
<dbReference type="AlphaFoldDB" id="A0A3N1PNZ6"/>
<dbReference type="RefSeq" id="WP_123420334.1">
    <property type="nucleotide sequence ID" value="NZ_RJUL01000001.1"/>
</dbReference>
<evidence type="ECO:0000256" key="1">
    <source>
        <dbReference type="ARBA" id="ARBA00007277"/>
    </source>
</evidence>
<dbReference type="PROSITE" id="PS51704">
    <property type="entry name" value="GP_PDE"/>
    <property type="match status" value="1"/>
</dbReference>
<comment type="similarity">
    <text evidence="1">Belongs to the glycerophosphoryl diester phosphodiesterase family.</text>
</comment>
<protein>
    <recommendedName>
        <fullName evidence="2">glycerophosphodiester phosphodiesterase</fullName>
        <ecNumber evidence="2">3.1.4.46</ecNumber>
    </recommendedName>
</protein>
<dbReference type="Pfam" id="PF03009">
    <property type="entry name" value="GDPD"/>
    <property type="match status" value="1"/>
</dbReference>
<dbReference type="STRING" id="584787.GCA_001247655_01730"/>
<dbReference type="GO" id="GO:0008889">
    <property type="term" value="F:glycerophosphodiester phosphodiesterase activity"/>
    <property type="evidence" value="ECO:0007669"/>
    <property type="project" value="UniProtKB-EC"/>
</dbReference>
<dbReference type="InterPro" id="IPR030395">
    <property type="entry name" value="GP_PDE_dom"/>
</dbReference>
<keyword evidence="9" id="KW-1185">Reference proteome</keyword>
<evidence type="ECO:0000313" key="8">
    <source>
        <dbReference type="EMBL" id="ROQ30455.1"/>
    </source>
</evidence>
<comment type="catalytic activity">
    <reaction evidence="6">
        <text>a sn-glycero-3-phosphodiester + H2O = an alcohol + sn-glycerol 3-phosphate + H(+)</text>
        <dbReference type="Rhea" id="RHEA:12969"/>
        <dbReference type="ChEBI" id="CHEBI:15377"/>
        <dbReference type="ChEBI" id="CHEBI:15378"/>
        <dbReference type="ChEBI" id="CHEBI:30879"/>
        <dbReference type="ChEBI" id="CHEBI:57597"/>
        <dbReference type="ChEBI" id="CHEBI:83408"/>
        <dbReference type="EC" id="3.1.4.46"/>
    </reaction>
</comment>
<feature type="domain" description="GP-PDE" evidence="7">
    <location>
        <begin position="57"/>
        <end position="375"/>
    </location>
</feature>
<reference evidence="8 9" key="1">
    <citation type="submission" date="2018-11" db="EMBL/GenBank/DDBJ databases">
        <title>Genomic Encyclopedia of Type Strains, Phase IV (KMG-IV): sequencing the most valuable type-strain genomes for metagenomic binning, comparative biology and taxonomic classification.</title>
        <authorList>
            <person name="Goeker M."/>
        </authorList>
    </citation>
    <scope>NUCLEOTIDE SEQUENCE [LARGE SCALE GENOMIC DNA]</scope>
    <source>
        <strain evidence="8 9">DSM 21945</strain>
    </source>
</reference>
<gene>
    <name evidence="8" type="ORF">EDC28_101141</name>
</gene>
<evidence type="ECO:0000256" key="2">
    <source>
        <dbReference type="ARBA" id="ARBA00012247"/>
    </source>
</evidence>
<keyword evidence="3" id="KW-0732">Signal</keyword>
<evidence type="ECO:0000256" key="6">
    <source>
        <dbReference type="ARBA" id="ARBA00047512"/>
    </source>
</evidence>
<evidence type="ECO:0000256" key="5">
    <source>
        <dbReference type="ARBA" id="ARBA00022801"/>
    </source>
</evidence>
<evidence type="ECO:0000256" key="4">
    <source>
        <dbReference type="ARBA" id="ARBA00022798"/>
    </source>
</evidence>
<dbReference type="PANTHER" id="PTHR43620:SF7">
    <property type="entry name" value="GLYCEROPHOSPHODIESTER PHOSPHODIESTERASE GDPD5-RELATED"/>
    <property type="match status" value="1"/>
</dbReference>
<name>A0A3N1PNZ6_9GAMM</name>
<keyword evidence="5" id="KW-0378">Hydrolase</keyword>
<evidence type="ECO:0000256" key="3">
    <source>
        <dbReference type="ARBA" id="ARBA00022729"/>
    </source>
</evidence>
<dbReference type="PANTHER" id="PTHR43620">
    <property type="entry name" value="GLYCEROPHOSPHORYL DIESTER PHOSPHODIESTERASE"/>
    <property type="match status" value="1"/>
</dbReference>
<dbReference type="GO" id="GO:0006071">
    <property type="term" value="P:glycerol metabolic process"/>
    <property type="evidence" value="ECO:0007669"/>
    <property type="project" value="UniProtKB-KW"/>
</dbReference>
<evidence type="ECO:0000313" key="9">
    <source>
        <dbReference type="Proteomes" id="UP000268033"/>
    </source>
</evidence>
<dbReference type="InterPro" id="IPR017946">
    <property type="entry name" value="PLC-like_Pdiesterase_TIM-brl"/>
</dbReference>
<keyword evidence="4" id="KW-0319">Glycerol metabolism</keyword>
<proteinExistence type="inferred from homology"/>
<dbReference type="CDD" id="cd08560">
    <property type="entry name" value="GDPD_EcGlpQ_like_1"/>
    <property type="match status" value="1"/>
</dbReference>
<dbReference type="SUPFAM" id="SSF51695">
    <property type="entry name" value="PLC-like phosphodiesterases"/>
    <property type="match status" value="1"/>
</dbReference>
<sequence length="403" mass="44175">MLRYLLLTCLALGGCQSAPKVPAQVGPRPFYLVDDMSPGPLKDRLEQCRTGPFYRSDFVFGHRGAPLQFPEHTQEAYQAGAVMGAGTLECDVTFTKDKELVCRHSQCDLATTTNVLLIPDLAAKCSVPFTPANGDQPAQAQCCTSDFTLAEFKRLKGKMDGFNPRAQTPAQYLLGSPGWRTDLYSQTGTLTTLKDSIALFKKLGVKQTPELKAPMVRMPFNGMTQQAYAQKLIDTFVDAGIDPKDVFPQSFNLEDIRYWLKAAPAFGKQGVFLDERDEQPGFDPMNAASWQPSMAELKAEGVNILAPPLWMLVTLDENGQIVPSAYAKAAKAAGLDIITWSFERSGPLAGGGGWYYQSIAKAIHKDGDRMTLLDVLARQVGVRAIFSDWPGTVTYYANCMGLD</sequence>
<dbReference type="EMBL" id="RJUL01000001">
    <property type="protein sequence ID" value="ROQ30455.1"/>
    <property type="molecule type" value="Genomic_DNA"/>
</dbReference>
<dbReference type="GO" id="GO:0006629">
    <property type="term" value="P:lipid metabolic process"/>
    <property type="evidence" value="ECO:0007669"/>
    <property type="project" value="InterPro"/>
</dbReference>
<dbReference type="EC" id="3.1.4.46" evidence="2"/>